<feature type="region of interest" description="Disordered" evidence="11">
    <location>
        <begin position="1"/>
        <end position="40"/>
    </location>
</feature>
<dbReference type="GO" id="GO:0005886">
    <property type="term" value="C:plasma membrane"/>
    <property type="evidence" value="ECO:0007669"/>
    <property type="project" value="UniProtKB-SubCell"/>
</dbReference>
<feature type="transmembrane region" description="Helical" evidence="12">
    <location>
        <begin position="728"/>
        <end position="746"/>
    </location>
</feature>
<dbReference type="ExpressionAtlas" id="F7E2W3">
    <property type="expression patterns" value="baseline"/>
</dbReference>
<keyword evidence="6" id="KW-0375">Hydrogen ion transport</keyword>
<dbReference type="PANTHER" id="PTHR21522">
    <property type="entry name" value="PROTON CHANNEL OTOP"/>
    <property type="match status" value="1"/>
</dbReference>
<dbReference type="Ensembl" id="ENSXETT00000013710">
    <property type="protein sequence ID" value="ENSXETP00000013710"/>
    <property type="gene ID" value="ENSXETG00000006252"/>
</dbReference>
<evidence type="ECO:0000256" key="5">
    <source>
        <dbReference type="ARBA" id="ARBA00022692"/>
    </source>
</evidence>
<protein>
    <submittedName>
        <fullName evidence="13">Proton channel OTOP3</fullName>
    </submittedName>
</protein>
<feature type="transmembrane region" description="Helical" evidence="12">
    <location>
        <begin position="139"/>
        <end position="159"/>
    </location>
</feature>
<dbReference type="eggNOG" id="KOG4740">
    <property type="taxonomic scope" value="Eukaryota"/>
</dbReference>
<proteinExistence type="inferred from homology"/>
<dbReference type="Pfam" id="PF03189">
    <property type="entry name" value="Otopetrin"/>
    <property type="match status" value="3"/>
</dbReference>
<keyword evidence="3" id="KW-0813">Transport</keyword>
<comment type="similarity">
    <text evidence="2">Belongs to the otopetrin family.</text>
</comment>
<feature type="compositionally biased region" description="Basic and acidic residues" evidence="11">
    <location>
        <begin position="9"/>
        <end position="29"/>
    </location>
</feature>
<dbReference type="Bgee" id="ENSXETG00000006252">
    <property type="expression patterns" value="Expressed in ovary and 2 other cell types or tissues"/>
</dbReference>
<evidence type="ECO:0000256" key="3">
    <source>
        <dbReference type="ARBA" id="ARBA00022448"/>
    </source>
</evidence>
<dbReference type="InParanoid" id="F7E2W3"/>
<dbReference type="InterPro" id="IPR004878">
    <property type="entry name" value="Otopetrin"/>
</dbReference>
<feature type="transmembrane region" description="Helical" evidence="12">
    <location>
        <begin position="309"/>
        <end position="327"/>
    </location>
</feature>
<keyword evidence="9 12" id="KW-0472">Membrane</keyword>
<dbReference type="GeneTree" id="ENSGT00940000160638"/>
<comment type="subcellular location">
    <subcellularLocation>
        <location evidence="1">Cell membrane</location>
        <topology evidence="1">Multi-pass membrane protein</topology>
    </subcellularLocation>
</comment>
<sequence>MRQLMQWEDCDKSKQQVEKKNQSKKVADLKRRKHWEQSEGAWGDSAETSHILVMMATENTGTQVAHTDHFMDLEDPRVKYEHSWLHRHCMSPTTHHRRAQKTGRLFSGLIALNVMVLGAAVVSSVILSNGIVPEMHIQIFLTVFMLFSSVWALYHLLYVRKKKYAVILRDHHTGALWLKASLALFGLCSVLLSIFKIGYVILTLNCKLPMNIIFSCVEIVFVSIQTILLWVCCKDCIQVQHNITRYGIMLTLTTNMLLWLLAVIDDSLERDLESLQSNITQELKKEISACECPTHSLCWTFKKGFVTMYPFNLEYSLICASILYIMWKNVGRKEQPHPKTSLPRFRLRGVVYGPLLGGAALLVGISIFVQYQVQASVGLVPFLSFQVYYGYNLTILPAMIICSVVGILVYSFREKDKKGHGNYGTEGETDIRMGRKYKLKFQVNGAHFQNLGAIIGENRKEESKHTEEPAVYNPYWHELNDTQGQNYRNDSIQWHFDEHNPGQQENNQCSQGQIADNNYSHVEIFHIEQGLGQTVADNDLQQQNKPEHTQTVVDWANPGQCKEEDIKHSDGQMVEHSGEHTGHKYVQRRAAQSHNLTGDISNPHKTHHGSASKNYARSLDVTLLLASAVGQFCISYFSIIAIVVTNAWDSLNALSLSNSLLLVLQCLSQTMFIIEGMQGGHEEQKHLAAQPQETSRRMSMLEIRRASLAYLQDAGRLSVSRRVVKETAMFLILCNIMCWIMGAFGAHPLYMNGLERHFYGSTIWLAILNIGLPLSVFYRMHSVGSLMEVYIHA</sequence>
<keyword evidence="10" id="KW-0407">Ion channel</keyword>
<feature type="transmembrane region" description="Helical" evidence="12">
    <location>
        <begin position="208"/>
        <end position="231"/>
    </location>
</feature>
<evidence type="ECO:0000256" key="10">
    <source>
        <dbReference type="ARBA" id="ARBA00023303"/>
    </source>
</evidence>
<evidence type="ECO:0000313" key="13">
    <source>
        <dbReference type="Ensembl" id="ENSXETP00000013710"/>
    </source>
</evidence>
<organism evidence="13">
    <name type="scientific">Xenopus tropicalis</name>
    <name type="common">Western clawed frog</name>
    <name type="synonym">Silurana tropicalis</name>
    <dbReference type="NCBI Taxonomy" id="8364"/>
    <lineage>
        <taxon>Eukaryota</taxon>
        <taxon>Metazoa</taxon>
        <taxon>Chordata</taxon>
        <taxon>Craniata</taxon>
        <taxon>Vertebrata</taxon>
        <taxon>Euteleostomi</taxon>
        <taxon>Amphibia</taxon>
        <taxon>Batrachia</taxon>
        <taxon>Anura</taxon>
        <taxon>Pipoidea</taxon>
        <taxon>Pipidae</taxon>
        <taxon>Xenopodinae</taxon>
        <taxon>Xenopus</taxon>
        <taxon>Silurana</taxon>
    </lineage>
</organism>
<evidence type="ECO:0000256" key="7">
    <source>
        <dbReference type="ARBA" id="ARBA00022989"/>
    </source>
</evidence>
<feature type="transmembrane region" description="Helical" evidence="12">
    <location>
        <begin position="758"/>
        <end position="778"/>
    </location>
</feature>
<feature type="transmembrane region" description="Helical" evidence="12">
    <location>
        <begin position="243"/>
        <end position="264"/>
    </location>
</feature>
<accession>F7E2W3</accession>
<evidence type="ECO:0000256" key="4">
    <source>
        <dbReference type="ARBA" id="ARBA00022475"/>
    </source>
</evidence>
<evidence type="ECO:0000256" key="9">
    <source>
        <dbReference type="ARBA" id="ARBA00023136"/>
    </source>
</evidence>
<evidence type="ECO:0000256" key="8">
    <source>
        <dbReference type="ARBA" id="ARBA00023065"/>
    </source>
</evidence>
<feature type="transmembrane region" description="Helical" evidence="12">
    <location>
        <begin position="347"/>
        <end position="369"/>
    </location>
</feature>
<evidence type="ECO:0000256" key="6">
    <source>
        <dbReference type="ARBA" id="ARBA00022781"/>
    </source>
</evidence>
<feature type="transmembrane region" description="Helical" evidence="12">
    <location>
        <begin position="389"/>
        <end position="410"/>
    </location>
</feature>
<evidence type="ECO:0000256" key="11">
    <source>
        <dbReference type="SAM" id="MobiDB-lite"/>
    </source>
</evidence>
<feature type="transmembrane region" description="Helical" evidence="12">
    <location>
        <begin position="621"/>
        <end position="644"/>
    </location>
</feature>
<reference evidence="13" key="1">
    <citation type="journal article" date="2010" name="Science">
        <title>The genome of the Western clawed frog Xenopus tropicalis.</title>
        <authorList>
            <person name="Hellsten U."/>
            <person name="Harland R.M."/>
            <person name="Gilchrist M.J."/>
            <person name="Hendrix D."/>
            <person name="Jurka J."/>
            <person name="Kapitonov V."/>
            <person name="Ovcharenko I."/>
            <person name="Putnam N.H."/>
            <person name="Shu S."/>
            <person name="Taher L."/>
            <person name="Blitz I.L."/>
            <person name="Blumberg B."/>
            <person name="Dichmann D.S."/>
            <person name="Dubchak I."/>
            <person name="Amaya E."/>
            <person name="Detter J.C."/>
            <person name="Fletcher R."/>
            <person name="Gerhard D.S."/>
            <person name="Goodstein D."/>
            <person name="Graves T."/>
            <person name="Grigoriev I.V."/>
            <person name="Grimwood J."/>
            <person name="Kawashima T."/>
            <person name="Lindquist E."/>
            <person name="Lucas S.M."/>
            <person name="Mead P.E."/>
            <person name="Mitros T."/>
            <person name="Ogino H."/>
            <person name="Ohta Y."/>
            <person name="Poliakov A.V."/>
            <person name="Pollet N."/>
            <person name="Robert J."/>
            <person name="Salamov A."/>
            <person name="Sater A.K."/>
            <person name="Schmutz J."/>
            <person name="Terry A."/>
            <person name="Vize P.D."/>
            <person name="Warren W.C."/>
            <person name="Wells D."/>
            <person name="Wills A."/>
            <person name="Wilson R.K."/>
            <person name="Zimmerman L.B."/>
            <person name="Zorn A.M."/>
            <person name="Grainger R."/>
            <person name="Grammer T."/>
            <person name="Khokha M.K."/>
            <person name="Richardson P.M."/>
            <person name="Rokhsar D.S."/>
        </authorList>
    </citation>
    <scope>NUCLEOTIDE SEQUENCE [LARGE SCALE GENOMIC DNA]</scope>
    <source>
        <strain evidence="13">Nigerian</strain>
    </source>
</reference>
<evidence type="ECO:0000256" key="1">
    <source>
        <dbReference type="ARBA" id="ARBA00004651"/>
    </source>
</evidence>
<evidence type="ECO:0000256" key="2">
    <source>
        <dbReference type="ARBA" id="ARBA00006513"/>
    </source>
</evidence>
<name>F7E2W3_XENTR</name>
<dbReference type="GO" id="GO:0015252">
    <property type="term" value="F:proton channel activity"/>
    <property type="evidence" value="ECO:0007669"/>
    <property type="project" value="InterPro"/>
</dbReference>
<feature type="transmembrane region" description="Helical" evidence="12">
    <location>
        <begin position="180"/>
        <end position="202"/>
    </location>
</feature>
<evidence type="ECO:0000256" key="12">
    <source>
        <dbReference type="SAM" id="Phobius"/>
    </source>
</evidence>
<dbReference type="AlphaFoldDB" id="F7E2W3"/>
<keyword evidence="8" id="KW-0406">Ion transport</keyword>
<dbReference type="HOGENOM" id="CLU_032913_0_0_1"/>
<dbReference type="PANTHER" id="PTHR21522:SF36">
    <property type="entry name" value="PROTON CHANNEL OTOP3"/>
    <property type="match status" value="1"/>
</dbReference>
<keyword evidence="5 12" id="KW-0812">Transmembrane</keyword>
<feature type="transmembrane region" description="Helical" evidence="12">
    <location>
        <begin position="105"/>
        <end position="127"/>
    </location>
</feature>
<gene>
    <name evidence="13" type="primary">LOC101731580</name>
</gene>
<keyword evidence="4" id="KW-1003">Cell membrane</keyword>
<keyword evidence="7 12" id="KW-1133">Transmembrane helix</keyword>
<reference evidence="13" key="2">
    <citation type="submission" date="2011-06" db="UniProtKB">
        <authorList>
            <consortium name="Ensembl"/>
        </authorList>
    </citation>
    <scope>IDENTIFICATION</scope>
</reference>